<organism evidence="11 12">
    <name type="scientific">Blastomyces gilchristii (strain SLH14081)</name>
    <name type="common">Blastomyces dermatitidis</name>
    <dbReference type="NCBI Taxonomy" id="559298"/>
    <lineage>
        <taxon>Eukaryota</taxon>
        <taxon>Fungi</taxon>
        <taxon>Dikarya</taxon>
        <taxon>Ascomycota</taxon>
        <taxon>Pezizomycotina</taxon>
        <taxon>Eurotiomycetes</taxon>
        <taxon>Eurotiomycetidae</taxon>
        <taxon>Onygenales</taxon>
        <taxon>Ajellomycetaceae</taxon>
        <taxon>Blastomyces</taxon>
    </lineage>
</organism>
<evidence type="ECO:0000256" key="8">
    <source>
        <dbReference type="PROSITE-ProRule" id="PRU00035"/>
    </source>
</evidence>
<keyword evidence="5 8" id="KW-0103">Bromodomain</keyword>
<feature type="region of interest" description="Disordered" evidence="9">
    <location>
        <begin position="434"/>
        <end position="512"/>
    </location>
</feature>
<evidence type="ECO:0000313" key="12">
    <source>
        <dbReference type="Proteomes" id="UP000002038"/>
    </source>
</evidence>
<dbReference type="Pfam" id="PF00439">
    <property type="entry name" value="Bromodomain"/>
    <property type="match status" value="2"/>
</dbReference>
<dbReference type="InterPro" id="IPR001487">
    <property type="entry name" value="Bromodomain"/>
</dbReference>
<evidence type="ECO:0000313" key="11">
    <source>
        <dbReference type="EMBL" id="OAT04426.1"/>
    </source>
</evidence>
<dbReference type="GO" id="GO:0003682">
    <property type="term" value="F:chromatin binding"/>
    <property type="evidence" value="ECO:0007669"/>
    <property type="project" value="TreeGrafter"/>
</dbReference>
<evidence type="ECO:0000256" key="3">
    <source>
        <dbReference type="ARBA" id="ARBA00022853"/>
    </source>
</evidence>
<evidence type="ECO:0000256" key="1">
    <source>
        <dbReference type="ARBA" id="ARBA00004123"/>
    </source>
</evidence>
<keyword evidence="2" id="KW-0677">Repeat</keyword>
<dbReference type="CDD" id="cd04369">
    <property type="entry name" value="Bromodomain"/>
    <property type="match status" value="2"/>
</dbReference>
<dbReference type="InterPro" id="IPR037382">
    <property type="entry name" value="Rsc/polybromo"/>
</dbReference>
<evidence type="ECO:0000256" key="7">
    <source>
        <dbReference type="ARBA" id="ARBA00023242"/>
    </source>
</evidence>
<feature type="compositionally biased region" description="Polar residues" evidence="9">
    <location>
        <begin position="463"/>
        <end position="474"/>
    </location>
</feature>
<evidence type="ECO:0000256" key="2">
    <source>
        <dbReference type="ARBA" id="ARBA00022737"/>
    </source>
</evidence>
<sequence length="728" mass="80986">MSESRRPSTHHTIANLSPQSSPSSCRTYSQRTSASMTTKRRGTVAGSPEGPTKGQKRRRTSTFVPETDETPEKTTEAGLELIAQIKQATDKHGQLVATEFIHLPNWKENPHYYQAIRLPIALDTVENKLKKHQYPCLTPVESDLRRMVSNAKYYNDKGSMIFSNAERIRKLIANKMSIINPAYNDPNYAPFATPIPEEEDADDEKVSPETGNGADAGDEEEKKSTTETPALDQVVNQNDNENFNFEGETYESAQEKIITGMIRLKDSDGEEVFFPFLSMPDRNLYKEYYEIIKHPVSLRAILKRVRGTDGRKNSTKTTPFKTWDAFEEEVSYIWRNAREFNEDGSEIVALAGSLEEYFRRLLAEARKQVPEPPPTTNGDTPGPRIKLRMGTTKTPEPAPQKLTLRLPGKVGDQSTDMEHRQGGVSIDTEALRRQQEHVKASSNGLEVPDRPTPPRRTLRDRSGSGTRAVSTRSTRSQEQEREQRNAQGASPVRPSSAVKVESTGPSTPNLRSLASQESIKPLHDAHRRVASGSAEPSKLMTPSAGAVPMQPNNTQEVLQQFGSRSYPYPSPVPAVSPMDLRARQSGKGPLISHVRLFSHPNLNLRQSFLLDIPPSSTQTQQSITINLPAKSHILCITPTIIPSSVQRQTQLTVTVGNSQRLSPMLSPSRTMDPTKPYYEVRLGIGITKIDIEMNASSSATRGGNGLKSFPGQDAEYERLTVYANLMRV</sequence>
<keyword evidence="4" id="KW-0805">Transcription regulation</keyword>
<dbReference type="GO" id="GO:0006368">
    <property type="term" value="P:transcription elongation by RNA polymerase II"/>
    <property type="evidence" value="ECO:0007669"/>
    <property type="project" value="TreeGrafter"/>
</dbReference>
<feature type="compositionally biased region" description="Polar residues" evidence="9">
    <location>
        <begin position="10"/>
        <end position="37"/>
    </location>
</feature>
<feature type="compositionally biased region" description="Basic and acidic residues" evidence="9">
    <location>
        <begin position="475"/>
        <end position="484"/>
    </location>
</feature>
<feature type="region of interest" description="Disordered" evidence="9">
    <location>
        <begin position="365"/>
        <end position="420"/>
    </location>
</feature>
<dbReference type="RefSeq" id="XP_002628067.2">
    <property type="nucleotide sequence ID" value="XM_002628021.2"/>
</dbReference>
<evidence type="ECO:0000256" key="9">
    <source>
        <dbReference type="SAM" id="MobiDB-lite"/>
    </source>
</evidence>
<dbReference type="InterPro" id="IPR054551">
    <property type="entry name" value="RSC4_Ig-like"/>
</dbReference>
<dbReference type="GeneID" id="8507237"/>
<dbReference type="Proteomes" id="UP000002038">
    <property type="component" value="Unassembled WGS sequence"/>
</dbReference>
<evidence type="ECO:0000256" key="6">
    <source>
        <dbReference type="ARBA" id="ARBA00023163"/>
    </source>
</evidence>
<feature type="compositionally biased region" description="Polar residues" evidence="9">
    <location>
        <begin position="503"/>
        <end position="512"/>
    </location>
</feature>
<protein>
    <recommendedName>
        <fullName evidence="10">Bromo domain-containing protein</fullName>
    </recommendedName>
</protein>
<dbReference type="PANTHER" id="PTHR16062">
    <property type="entry name" value="SWI/SNF-RELATED"/>
    <property type="match status" value="1"/>
</dbReference>
<dbReference type="InterPro" id="IPR036427">
    <property type="entry name" value="Bromodomain-like_sf"/>
</dbReference>
<dbReference type="Pfam" id="PF22994">
    <property type="entry name" value="RSC4_Ig_like"/>
    <property type="match status" value="1"/>
</dbReference>
<evidence type="ECO:0000256" key="5">
    <source>
        <dbReference type="ARBA" id="ARBA00023117"/>
    </source>
</evidence>
<dbReference type="AlphaFoldDB" id="A0A179U8U7"/>
<evidence type="ECO:0000256" key="4">
    <source>
        <dbReference type="ARBA" id="ARBA00023015"/>
    </source>
</evidence>
<gene>
    <name evidence="11" type="ORF">BDBG_00975</name>
</gene>
<keyword evidence="3" id="KW-0156">Chromatin regulator</keyword>
<dbReference type="SMART" id="SM00297">
    <property type="entry name" value="BROMO"/>
    <property type="match status" value="2"/>
</dbReference>
<dbReference type="GO" id="GO:0006338">
    <property type="term" value="P:chromatin remodeling"/>
    <property type="evidence" value="ECO:0007669"/>
    <property type="project" value="InterPro"/>
</dbReference>
<keyword evidence="6" id="KW-0804">Transcription</keyword>
<dbReference type="PANTHER" id="PTHR16062:SF20">
    <property type="entry name" value="CHROMATIN STRUCTURE-REMODELING COMPLEX SUBUNIT RSC4"/>
    <property type="match status" value="1"/>
</dbReference>
<dbReference type="STRING" id="559298.A0A179U8U7"/>
<keyword evidence="7" id="KW-0539">Nucleus</keyword>
<dbReference type="FunFam" id="1.20.920.10:FF:000083">
    <property type="entry name" value="WGS project CABT00000000 data, contig 2.8"/>
    <property type="match status" value="1"/>
</dbReference>
<dbReference type="VEuPathDB" id="FungiDB:BDBG_00975"/>
<dbReference type="PROSITE" id="PS50014">
    <property type="entry name" value="BROMODOMAIN_2"/>
    <property type="match status" value="2"/>
</dbReference>
<dbReference type="KEGG" id="bgh:BDBG_00975"/>
<proteinExistence type="predicted"/>
<feature type="region of interest" description="Disordered" evidence="9">
    <location>
        <begin position="189"/>
        <end position="237"/>
    </location>
</feature>
<feature type="domain" description="Bromo" evidence="10">
    <location>
        <begin position="268"/>
        <end position="348"/>
    </location>
</feature>
<feature type="domain" description="Bromo" evidence="10">
    <location>
        <begin position="92"/>
        <end position="162"/>
    </location>
</feature>
<dbReference type="PRINTS" id="PR00503">
    <property type="entry name" value="BROMODOMAIN"/>
</dbReference>
<reference evidence="12" key="1">
    <citation type="journal article" date="2015" name="PLoS Genet.">
        <title>The dynamic genome and transcriptome of the human fungal pathogen Blastomyces and close relative Emmonsia.</title>
        <authorList>
            <person name="Munoz J.F."/>
            <person name="Gauthier G.M."/>
            <person name="Desjardins C.A."/>
            <person name="Gallo J.E."/>
            <person name="Holder J."/>
            <person name="Sullivan T.D."/>
            <person name="Marty A.J."/>
            <person name="Carmen J.C."/>
            <person name="Chen Z."/>
            <person name="Ding L."/>
            <person name="Gujja S."/>
            <person name="Magrini V."/>
            <person name="Misas E."/>
            <person name="Mitreva M."/>
            <person name="Priest M."/>
            <person name="Saif S."/>
            <person name="Whiston E.A."/>
            <person name="Young S."/>
            <person name="Zeng Q."/>
            <person name="Goldman W.E."/>
            <person name="Mardis E.R."/>
            <person name="Taylor J.W."/>
            <person name="McEwen J.G."/>
            <person name="Clay O.K."/>
            <person name="Klein B.S."/>
            <person name="Cuomo C.A."/>
        </authorList>
    </citation>
    <scope>NUCLEOTIDE SEQUENCE [LARGE SCALE GENOMIC DNA]</scope>
    <source>
        <strain evidence="12">SLH14081</strain>
    </source>
</reference>
<comment type="subcellular location">
    <subcellularLocation>
        <location evidence="1">Nucleus</location>
    </subcellularLocation>
</comment>
<accession>A0A179U8U7</accession>
<keyword evidence="12" id="KW-1185">Reference proteome</keyword>
<feature type="region of interest" description="Disordered" evidence="9">
    <location>
        <begin position="524"/>
        <end position="550"/>
    </location>
</feature>
<dbReference type="GO" id="GO:0016586">
    <property type="term" value="C:RSC-type complex"/>
    <property type="evidence" value="ECO:0007669"/>
    <property type="project" value="InterPro"/>
</dbReference>
<dbReference type="EMBL" id="GG657449">
    <property type="protein sequence ID" value="OAT04426.1"/>
    <property type="molecule type" value="Genomic_DNA"/>
</dbReference>
<name>A0A179U8U7_BLAGS</name>
<feature type="region of interest" description="Disordered" evidence="9">
    <location>
        <begin position="1"/>
        <end position="75"/>
    </location>
</feature>
<dbReference type="Gene3D" id="1.20.920.10">
    <property type="entry name" value="Bromodomain-like"/>
    <property type="match status" value="2"/>
</dbReference>
<evidence type="ECO:0000259" key="10">
    <source>
        <dbReference type="PROSITE" id="PS50014"/>
    </source>
</evidence>
<dbReference type="OrthoDB" id="6017at2759"/>
<dbReference type="SUPFAM" id="SSF47370">
    <property type="entry name" value="Bromodomain"/>
    <property type="match status" value="2"/>
</dbReference>